<sequence length="93" mass="10299">MSVLYQTIPRTPCPEAKILKSEEGKRGGWRALIPRNKKRKRKKGRVGGLILENEQLAQLTPTRGDKRLATGVLGPGNETSLGRLFRGVSRPAH</sequence>
<gene>
    <name evidence="2" type="ORF">K0M31_002381</name>
</gene>
<evidence type="ECO:0000313" key="2">
    <source>
        <dbReference type="EMBL" id="KAK1137887.1"/>
    </source>
</evidence>
<evidence type="ECO:0000313" key="3">
    <source>
        <dbReference type="Proteomes" id="UP001177670"/>
    </source>
</evidence>
<proteinExistence type="predicted"/>
<protein>
    <submittedName>
        <fullName evidence="2">Uncharacterized protein</fullName>
    </submittedName>
</protein>
<dbReference type="EMBL" id="JAHYIQ010000001">
    <property type="protein sequence ID" value="KAK1137887.1"/>
    <property type="molecule type" value="Genomic_DNA"/>
</dbReference>
<feature type="region of interest" description="Disordered" evidence="1">
    <location>
        <begin position="68"/>
        <end position="93"/>
    </location>
</feature>
<name>A0AA40GHR9_9HYME</name>
<keyword evidence="3" id="KW-1185">Reference proteome</keyword>
<organism evidence="2 3">
    <name type="scientific">Melipona bicolor</name>
    <dbReference type="NCBI Taxonomy" id="60889"/>
    <lineage>
        <taxon>Eukaryota</taxon>
        <taxon>Metazoa</taxon>
        <taxon>Ecdysozoa</taxon>
        <taxon>Arthropoda</taxon>
        <taxon>Hexapoda</taxon>
        <taxon>Insecta</taxon>
        <taxon>Pterygota</taxon>
        <taxon>Neoptera</taxon>
        <taxon>Endopterygota</taxon>
        <taxon>Hymenoptera</taxon>
        <taxon>Apocrita</taxon>
        <taxon>Aculeata</taxon>
        <taxon>Apoidea</taxon>
        <taxon>Anthophila</taxon>
        <taxon>Apidae</taxon>
        <taxon>Melipona</taxon>
    </lineage>
</organism>
<reference evidence="2" key="1">
    <citation type="submission" date="2021-10" db="EMBL/GenBank/DDBJ databases">
        <title>Melipona bicolor Genome sequencing and assembly.</title>
        <authorList>
            <person name="Araujo N.S."/>
            <person name="Arias M.C."/>
        </authorList>
    </citation>
    <scope>NUCLEOTIDE SEQUENCE</scope>
    <source>
        <strain evidence="2">USP_2M_L1-L4_2017</strain>
        <tissue evidence="2">Whole body</tissue>
    </source>
</reference>
<evidence type="ECO:0000256" key="1">
    <source>
        <dbReference type="SAM" id="MobiDB-lite"/>
    </source>
</evidence>
<dbReference type="AlphaFoldDB" id="A0AA40GHR9"/>
<dbReference type="Proteomes" id="UP001177670">
    <property type="component" value="Unassembled WGS sequence"/>
</dbReference>
<accession>A0AA40GHR9</accession>
<comment type="caution">
    <text evidence="2">The sequence shown here is derived from an EMBL/GenBank/DDBJ whole genome shotgun (WGS) entry which is preliminary data.</text>
</comment>